<dbReference type="STRING" id="1892869.ACGLYG10_1576"/>
<accession>A0A1M4RZP3</accession>
<dbReference type="PANTHER" id="PTHR18964:SF173">
    <property type="entry name" value="GLUCOKINASE"/>
    <property type="match status" value="1"/>
</dbReference>
<dbReference type="Gene3D" id="1.10.10.10">
    <property type="entry name" value="Winged helix-like DNA-binding domain superfamily/Winged helix DNA-binding domain"/>
    <property type="match status" value="1"/>
</dbReference>
<dbReference type="Proteomes" id="UP000184291">
    <property type="component" value="Unassembled WGS sequence"/>
</dbReference>
<dbReference type="InterPro" id="IPR036390">
    <property type="entry name" value="WH_DNA-bd_sf"/>
</dbReference>
<dbReference type="AlphaFoldDB" id="A0A1M4RZP3"/>
<comment type="similarity">
    <text evidence="1">Belongs to the ROK (NagC/XylR) family.</text>
</comment>
<gene>
    <name evidence="2" type="ORF">ACGLYG10_1576</name>
</gene>
<keyword evidence="3" id="KW-1185">Reference proteome</keyword>
<dbReference type="InterPro" id="IPR036388">
    <property type="entry name" value="WH-like_DNA-bd_sf"/>
</dbReference>
<organism evidence="2 3">
    <name type="scientific">Actinomyces glycerinitolerans</name>
    <dbReference type="NCBI Taxonomy" id="1892869"/>
    <lineage>
        <taxon>Bacteria</taxon>
        <taxon>Bacillati</taxon>
        <taxon>Actinomycetota</taxon>
        <taxon>Actinomycetes</taxon>
        <taxon>Actinomycetales</taxon>
        <taxon>Actinomycetaceae</taxon>
        <taxon>Actinomyces</taxon>
    </lineage>
</organism>
<dbReference type="InterPro" id="IPR000600">
    <property type="entry name" value="ROK"/>
</dbReference>
<dbReference type="Gene3D" id="3.30.420.40">
    <property type="match status" value="2"/>
</dbReference>
<sequence length="403" mass="42060">MGNVREAEASELLGLIRRGEATTRSELQDRMQLSRVTLGKRLDVLLRSGLVDEAGQDASTGGRPRTVFRIRPGCGVLLAVDIGSSRTNLAVTDFAGTILVRDDRLLDLSGGPGTVLPWVRRRLKAMLKEIGAADSVLGVGVCVPGPVDPVSRRLVHPALMPGWHGVDLAAELKEDFDGVPVAVGSDVQVTALGEYRMHWSNPDGIILVKAGEGIAAAAVINGVVRTGATGAAGEIGHMRISEGRQCRCGRFGCLESVAGGWALRERLSEAGWTVGSSEELADLALRGDSLSIELLELSARLVGRALAPVIAVLNPSAVVVAGALADGGAVFLDPLRAALEAVGPQEATRPLVVASAQLGADAGVVGAALLAQDLLTAPAHLDMLLTRVTSRRPDQDSFVKLFT</sequence>
<dbReference type="OrthoDB" id="9810372at2"/>
<dbReference type="InterPro" id="IPR043129">
    <property type="entry name" value="ATPase_NBD"/>
</dbReference>
<evidence type="ECO:0000313" key="3">
    <source>
        <dbReference type="Proteomes" id="UP000184291"/>
    </source>
</evidence>
<name>A0A1M4RZP3_9ACTO</name>
<protein>
    <submittedName>
        <fullName evidence="2">Uncharacterized protein</fullName>
    </submittedName>
</protein>
<dbReference type="Pfam" id="PF00480">
    <property type="entry name" value="ROK"/>
    <property type="match status" value="1"/>
</dbReference>
<reference evidence="3" key="1">
    <citation type="submission" date="2016-09" db="EMBL/GenBank/DDBJ databases">
        <authorList>
            <person name="Strepis N."/>
        </authorList>
    </citation>
    <scope>NUCLEOTIDE SEQUENCE [LARGE SCALE GENOMIC DNA]</scope>
</reference>
<proteinExistence type="inferred from homology"/>
<evidence type="ECO:0000313" key="2">
    <source>
        <dbReference type="EMBL" id="SHE25360.1"/>
    </source>
</evidence>
<dbReference type="SUPFAM" id="SSF53067">
    <property type="entry name" value="Actin-like ATPase domain"/>
    <property type="match status" value="1"/>
</dbReference>
<dbReference type="PANTHER" id="PTHR18964">
    <property type="entry name" value="ROK (REPRESSOR, ORF, KINASE) FAMILY"/>
    <property type="match status" value="1"/>
</dbReference>
<evidence type="ECO:0000256" key="1">
    <source>
        <dbReference type="ARBA" id="ARBA00006479"/>
    </source>
</evidence>
<dbReference type="EMBL" id="FQTT01000010">
    <property type="protein sequence ID" value="SHE25360.1"/>
    <property type="molecule type" value="Genomic_DNA"/>
</dbReference>
<dbReference type="SUPFAM" id="SSF46785">
    <property type="entry name" value="Winged helix' DNA-binding domain"/>
    <property type="match status" value="1"/>
</dbReference>